<dbReference type="InterPro" id="IPR000192">
    <property type="entry name" value="Aminotrans_V_dom"/>
</dbReference>
<dbReference type="STRING" id="683840.U5HG16"/>
<dbReference type="EMBL" id="AEIJ01000674">
    <property type="status" value="NOT_ANNOTATED_CDS"/>
    <property type="molecule type" value="Genomic_DNA"/>
</dbReference>
<evidence type="ECO:0000313" key="5">
    <source>
        <dbReference type="EnsemblFungi" id="MVLG_06037T0"/>
    </source>
</evidence>
<dbReference type="EMBL" id="GL541738">
    <property type="protein sequence ID" value="KDE03475.1"/>
    <property type="molecule type" value="Genomic_DNA"/>
</dbReference>
<dbReference type="GO" id="GO:0030170">
    <property type="term" value="F:pyridoxal phosphate binding"/>
    <property type="evidence" value="ECO:0007669"/>
    <property type="project" value="InterPro"/>
</dbReference>
<feature type="domain" description="MOSC" evidence="3">
    <location>
        <begin position="683"/>
        <end position="863"/>
    </location>
</feature>
<evidence type="ECO:0000256" key="1">
    <source>
        <dbReference type="ARBA" id="ARBA00023150"/>
    </source>
</evidence>
<dbReference type="GO" id="GO:0030151">
    <property type="term" value="F:molybdenum ion binding"/>
    <property type="evidence" value="ECO:0007669"/>
    <property type="project" value="InterPro"/>
</dbReference>
<reference evidence="6" key="1">
    <citation type="submission" date="2010-11" db="EMBL/GenBank/DDBJ databases">
        <title>The genome sequence of Microbotryum violaceum strain p1A1 Lamole.</title>
        <authorList>
            <person name="Cuomo C."/>
            <person name="Perlin M."/>
            <person name="Young S.K."/>
            <person name="Zeng Q."/>
            <person name="Gargeya S."/>
            <person name="Alvarado L."/>
            <person name="Berlin A."/>
            <person name="Chapman S.B."/>
            <person name="Chen Z."/>
            <person name="Freedman E."/>
            <person name="Gellesch M."/>
            <person name="Goldberg J."/>
            <person name="Griggs A."/>
            <person name="Gujja S."/>
            <person name="Heilman E."/>
            <person name="Heiman D."/>
            <person name="Howarth C."/>
            <person name="Mehta T."/>
            <person name="Neiman D."/>
            <person name="Pearson M."/>
            <person name="Roberts A."/>
            <person name="Saif S."/>
            <person name="Shea T."/>
            <person name="Shenoy N."/>
            <person name="Sisk P."/>
            <person name="Stolte C."/>
            <person name="Sykes S."/>
            <person name="White J."/>
            <person name="Yandava C."/>
            <person name="Haas B."/>
            <person name="Nusbaum C."/>
            <person name="Birren B."/>
        </authorList>
    </citation>
    <scope>NUCLEOTIDE SEQUENCE [LARGE SCALE GENOMIC DNA]</scope>
    <source>
        <strain evidence="6">p1A1 Lamole</strain>
    </source>
</reference>
<organism evidence="4">
    <name type="scientific">Microbotryum lychnidis-dioicae (strain p1A1 Lamole / MvSl-1064)</name>
    <name type="common">Anther smut fungus</name>
    <dbReference type="NCBI Taxonomy" id="683840"/>
    <lineage>
        <taxon>Eukaryota</taxon>
        <taxon>Fungi</taxon>
        <taxon>Dikarya</taxon>
        <taxon>Basidiomycota</taxon>
        <taxon>Pucciniomycotina</taxon>
        <taxon>Microbotryomycetes</taxon>
        <taxon>Microbotryales</taxon>
        <taxon>Microbotryaceae</taxon>
        <taxon>Microbotryum</taxon>
    </lineage>
</organism>
<dbReference type="Gene3D" id="3.40.640.10">
    <property type="entry name" value="Type I PLP-dependent aspartate aminotransferase-like (Major domain)"/>
    <property type="match status" value="1"/>
</dbReference>
<gene>
    <name evidence="4" type="ORF">MVLG_06037</name>
</gene>
<keyword evidence="6" id="KW-1185">Reference proteome</keyword>
<dbReference type="PROSITE" id="PS51340">
    <property type="entry name" value="MOSC"/>
    <property type="match status" value="1"/>
</dbReference>
<dbReference type="InterPro" id="IPR015421">
    <property type="entry name" value="PyrdxlP-dep_Trfase_major"/>
</dbReference>
<dbReference type="InParanoid" id="U5HG16"/>
<name>U5HG16_USTV1</name>
<reference evidence="4" key="2">
    <citation type="submission" date="2010-11" db="EMBL/GenBank/DDBJ databases">
        <authorList>
            <consortium name="The Broad Institute Genome Sequencing Platform"/>
            <person name="Earl A."/>
            <person name="Ward D."/>
            <person name="Feldgarden M."/>
            <person name="Gevers D."/>
            <person name="Butler R."/>
            <person name="Young S.K."/>
            <person name="Zeng Q."/>
            <person name="Gargeya S."/>
            <person name="Fitzgerald M."/>
            <person name="Haas B."/>
            <person name="Abouelleil A."/>
            <person name="Alvarado L."/>
            <person name="Arachchi H.M."/>
            <person name="Berlin A."/>
            <person name="Brown A."/>
            <person name="Chapman S.B."/>
            <person name="Chen Z."/>
            <person name="Dunbar C."/>
            <person name="Freedman E."/>
            <person name="Gearin G."/>
            <person name="Gellesch M."/>
            <person name="Goldberg J."/>
            <person name="Griggs A."/>
            <person name="Gujja S."/>
            <person name="Heilman E."/>
            <person name="Heiman D."/>
            <person name="Howarth C."/>
            <person name="Larson L."/>
            <person name="Lui A."/>
            <person name="MacDonald P.J.P."/>
            <person name="Mehta T."/>
            <person name="Montmayeur A."/>
            <person name="Murphy C."/>
            <person name="Neiman D."/>
            <person name="Pearson M."/>
            <person name="Priest M."/>
            <person name="Roberts A."/>
            <person name="Saif S."/>
            <person name="Shea T."/>
            <person name="Shenoy N."/>
            <person name="Sisk P."/>
            <person name="Stolte C."/>
            <person name="Sykes S."/>
            <person name="White J."/>
            <person name="Yandava C."/>
            <person name="Wortman J."/>
            <person name="Nusbaum C."/>
            <person name="Birren B."/>
        </authorList>
    </citation>
    <scope>NUCLEOTIDE SEQUENCE</scope>
    <source>
        <strain evidence="4">P1A1 Lamole</strain>
    </source>
</reference>
<dbReference type="SUPFAM" id="SSF53383">
    <property type="entry name" value="PLP-dependent transferases"/>
    <property type="match status" value="1"/>
</dbReference>
<sequence length="867" mass="94570">MAASPGAWPIMTTSRPTDKALPLSSTSESSSSRGSVLSPTASNNRSPSSSPPSSRGHKCHDGYNTGPIASTSKLTLDCTSYGYGDVTAFDKQRADEYPSLKGTHYLDYAASPPVAPASVLAFHAALSKTLYANPHSRSTASVQTDIDIARTRARVLSHLFGLEDAQQSQEWDVVWTSGTTAAIKLVANAWDWKRERASLAYLTRSHTSLVGMRGVATSRGASVSCLDSTRDLITSDAALIGYPAQCNATGSRIGLDLARRIKRRSPKTSVLVDAAAYLSTSVLDLGSIPLEEAPDFVACSFYKCFGWPTGLGALIVKRSSAHLLQSDPYFGGGSISSLSVSSPAWVHPRGSSGASNPTCHERIEAGTLPFLDIIALGHSMDTHNRLYGSHQRVSAHALALTDYARSRLGQLKHTNGSKVVSIQHNDSYERCGPTIGFTLYDAAGSPVGHVHLDRLATMNGFQIRTGGLCNTGVWTRAFEYTDQDLLRLHEKGRACWDDEEFDDEGRPLGVARISFGASSSREDVDSFVEFIERFFLESWEEMMLVRARTPLVEKGQPQIRLGTMTVYPIKSCGGQQIPEGSSWPLSTTGLEHDREWMLVDAGTGRALSQKCYPRMVLIRPRIDLITRRLHITAADMPALNLPLDEPTCDASTREAQLCGGLVSTQHVDADLDRWFSTFLGLECQLRRFPSGSTTSSRHAHFEGPPRALLLSNESPFLLISSSSTKRVNEWISNESGHSSTSPTPISSACFRANFELTTSNAEPSRVDDEDIDLPPFFEDSIDLLRIGDEFFQALGACRRCLMIGVNQETGIKTNVPFNTLARRRKSIKGRIEFGTHMIWRKDLSRSPEGVRPSIKVGDLVSLTTQGA</sequence>
<keyword evidence="1" id="KW-0501">Molybdenum cofactor biosynthesis</keyword>
<evidence type="ECO:0000259" key="3">
    <source>
        <dbReference type="PROSITE" id="PS51340"/>
    </source>
</evidence>
<accession>U5HG16</accession>
<dbReference type="Proteomes" id="UP000017200">
    <property type="component" value="Unassembled WGS sequence"/>
</dbReference>
<dbReference type="AlphaFoldDB" id="U5HG16"/>
<evidence type="ECO:0000313" key="4">
    <source>
        <dbReference type="EMBL" id="KDE03475.1"/>
    </source>
</evidence>
<dbReference type="HOGENOM" id="CLU_010913_0_0_1"/>
<proteinExistence type="predicted"/>
<dbReference type="Pfam" id="PF03473">
    <property type="entry name" value="MOSC"/>
    <property type="match status" value="1"/>
</dbReference>
<dbReference type="InterPro" id="IPR005303">
    <property type="entry name" value="MOCOS_middle"/>
</dbReference>
<dbReference type="GO" id="GO:0003824">
    <property type="term" value="F:catalytic activity"/>
    <property type="evidence" value="ECO:0007669"/>
    <property type="project" value="InterPro"/>
</dbReference>
<dbReference type="Pfam" id="PF00266">
    <property type="entry name" value="Aminotran_5"/>
    <property type="match status" value="1"/>
</dbReference>
<dbReference type="InterPro" id="IPR015424">
    <property type="entry name" value="PyrdxlP-dep_Trfase"/>
</dbReference>
<dbReference type="GO" id="GO:0006777">
    <property type="term" value="P:Mo-molybdopterin cofactor biosynthetic process"/>
    <property type="evidence" value="ECO:0007669"/>
    <property type="project" value="UniProtKB-KW"/>
</dbReference>
<dbReference type="EnsemblFungi" id="MVLG_06037T0">
    <property type="protein sequence ID" value="MVLG_06037T0"/>
    <property type="gene ID" value="MVLG_06037"/>
</dbReference>
<feature type="region of interest" description="Disordered" evidence="2">
    <location>
        <begin position="1"/>
        <end position="64"/>
    </location>
</feature>
<evidence type="ECO:0000313" key="6">
    <source>
        <dbReference type="Proteomes" id="UP000017200"/>
    </source>
</evidence>
<dbReference type="InterPro" id="IPR005302">
    <property type="entry name" value="MoCF_Sase_C"/>
</dbReference>
<reference evidence="4 6" key="3">
    <citation type="journal article" date="2015" name="BMC Genomics">
        <title>Sex and parasites: genomic and transcriptomic analysis of Microbotryum lychnidis-dioicae, the biotrophic and plant-castrating anther smut fungus.</title>
        <authorList>
            <person name="Perlin M.H."/>
            <person name="Amselem J."/>
            <person name="Fontanillas E."/>
            <person name="Toh S.S."/>
            <person name="Chen Z."/>
            <person name="Goldberg J."/>
            <person name="Duplessis S."/>
            <person name="Henrissat B."/>
            <person name="Young S."/>
            <person name="Zeng Q."/>
            <person name="Aguileta G."/>
            <person name="Petit E."/>
            <person name="Badouin H."/>
            <person name="Andrews J."/>
            <person name="Razeeq D."/>
            <person name="Gabaldon T."/>
            <person name="Quesneville H."/>
            <person name="Giraud T."/>
            <person name="Hood M.E."/>
            <person name="Schultz D.J."/>
            <person name="Cuomo C.A."/>
        </authorList>
    </citation>
    <scope>NUCLEOTIDE SEQUENCE [LARGE SCALE GENOMIC DNA]</scope>
    <source>
        <strain evidence="4">P1A1 Lamole</strain>
        <strain evidence="6">p1A1 Lamole</strain>
    </source>
</reference>
<dbReference type="OrthoDB" id="10264306at2759"/>
<dbReference type="PANTHER" id="PTHR14237">
    <property type="entry name" value="MOLYBDOPTERIN COFACTOR SULFURASE MOSC"/>
    <property type="match status" value="1"/>
</dbReference>
<dbReference type="OMA" id="PCTRCQM"/>
<dbReference type="SUPFAM" id="SSF141673">
    <property type="entry name" value="MOSC N-terminal domain-like"/>
    <property type="match status" value="1"/>
</dbReference>
<dbReference type="PANTHER" id="PTHR14237:SF80">
    <property type="entry name" value="MOLYBDENUM COFACTOR SULFURASE"/>
    <property type="match status" value="1"/>
</dbReference>
<evidence type="ECO:0000256" key="2">
    <source>
        <dbReference type="SAM" id="MobiDB-lite"/>
    </source>
</evidence>
<feature type="compositionally biased region" description="Low complexity" evidence="2">
    <location>
        <begin position="24"/>
        <end position="54"/>
    </location>
</feature>
<reference evidence="5" key="4">
    <citation type="submission" date="2015-06" db="UniProtKB">
        <authorList>
            <consortium name="EnsemblFungi"/>
        </authorList>
    </citation>
    <scope>IDENTIFICATION</scope>
</reference>
<protein>
    <recommendedName>
        <fullName evidence="3">MOSC domain-containing protein</fullName>
    </recommendedName>
</protein>
<dbReference type="Pfam" id="PF03476">
    <property type="entry name" value="MOSC_N"/>
    <property type="match status" value="1"/>
</dbReference>